<keyword evidence="2" id="KW-1185">Reference proteome</keyword>
<protein>
    <submittedName>
        <fullName evidence="3">Uncharacterized protein</fullName>
    </submittedName>
</protein>
<proteinExistence type="predicted"/>
<accession>A0A0M3I484</accession>
<dbReference type="AlphaFoldDB" id="A0A0M3I484"/>
<evidence type="ECO:0000256" key="1">
    <source>
        <dbReference type="SAM" id="MobiDB-lite"/>
    </source>
</evidence>
<organism evidence="2 3">
    <name type="scientific">Ascaris lumbricoides</name>
    <name type="common">Giant roundworm</name>
    <dbReference type="NCBI Taxonomy" id="6252"/>
    <lineage>
        <taxon>Eukaryota</taxon>
        <taxon>Metazoa</taxon>
        <taxon>Ecdysozoa</taxon>
        <taxon>Nematoda</taxon>
        <taxon>Chromadorea</taxon>
        <taxon>Rhabditida</taxon>
        <taxon>Spirurina</taxon>
        <taxon>Ascaridomorpha</taxon>
        <taxon>Ascaridoidea</taxon>
        <taxon>Ascarididae</taxon>
        <taxon>Ascaris</taxon>
    </lineage>
</organism>
<reference evidence="3" key="1">
    <citation type="submission" date="2017-02" db="UniProtKB">
        <authorList>
            <consortium name="WormBaseParasite"/>
        </authorList>
    </citation>
    <scope>IDENTIFICATION</scope>
</reference>
<dbReference type="Proteomes" id="UP000036681">
    <property type="component" value="Unplaced"/>
</dbReference>
<name>A0A0M3I484_ASCLU</name>
<dbReference type="WBParaSite" id="ALUE_0001155201-mRNA-1">
    <property type="protein sequence ID" value="ALUE_0001155201-mRNA-1"/>
    <property type="gene ID" value="ALUE_0001155201"/>
</dbReference>
<evidence type="ECO:0000313" key="2">
    <source>
        <dbReference type="Proteomes" id="UP000036681"/>
    </source>
</evidence>
<feature type="region of interest" description="Disordered" evidence="1">
    <location>
        <begin position="1"/>
        <end position="37"/>
    </location>
</feature>
<sequence>MDRMRARGTDFCQLSLGPEPNVPHHTMSASGPFGDRRRHSPNTLYDFSHLPAVIHLPAVCVTRGGHDKGEFAI</sequence>
<evidence type="ECO:0000313" key="3">
    <source>
        <dbReference type="WBParaSite" id="ALUE_0001155201-mRNA-1"/>
    </source>
</evidence>